<evidence type="ECO:0000313" key="4">
    <source>
        <dbReference type="EMBL" id="KYC43906.1"/>
    </source>
</evidence>
<dbReference type="InterPro" id="IPR052155">
    <property type="entry name" value="Biofilm_reg_signaling"/>
</dbReference>
<protein>
    <recommendedName>
        <fullName evidence="6">Diguanylate cyclase</fullName>
    </recommendedName>
</protein>
<dbReference type="Pfam" id="PF00989">
    <property type="entry name" value="PAS"/>
    <property type="match status" value="1"/>
</dbReference>
<feature type="domain" description="PAS" evidence="1">
    <location>
        <begin position="66"/>
        <end position="139"/>
    </location>
</feature>
<dbReference type="SMART" id="SM00091">
    <property type="entry name" value="PAS"/>
    <property type="match status" value="1"/>
</dbReference>
<feature type="domain" description="GGDEF" evidence="3">
    <location>
        <begin position="229"/>
        <end position="362"/>
    </location>
</feature>
<accession>A0A139XGT2</accession>
<dbReference type="SMART" id="SM00267">
    <property type="entry name" value="GGDEF"/>
    <property type="match status" value="1"/>
</dbReference>
<dbReference type="OrthoDB" id="543801at2"/>
<dbReference type="InterPro" id="IPR011006">
    <property type="entry name" value="CheY-like_superfamily"/>
</dbReference>
<evidence type="ECO:0008006" key="6">
    <source>
        <dbReference type="Google" id="ProtNLM"/>
    </source>
</evidence>
<evidence type="ECO:0000259" key="3">
    <source>
        <dbReference type="PROSITE" id="PS50887"/>
    </source>
</evidence>
<evidence type="ECO:0000259" key="2">
    <source>
        <dbReference type="PROSITE" id="PS50113"/>
    </source>
</evidence>
<organism evidence="4 5">
    <name type="scientific">Scytonema hofmannii PCC 7110</name>
    <dbReference type="NCBI Taxonomy" id="128403"/>
    <lineage>
        <taxon>Bacteria</taxon>
        <taxon>Bacillati</taxon>
        <taxon>Cyanobacteriota</taxon>
        <taxon>Cyanophyceae</taxon>
        <taxon>Nostocales</taxon>
        <taxon>Scytonemataceae</taxon>
        <taxon>Scytonema</taxon>
    </lineage>
</organism>
<dbReference type="InterPro" id="IPR013767">
    <property type="entry name" value="PAS_fold"/>
</dbReference>
<dbReference type="AlphaFoldDB" id="A0A139XGT2"/>
<dbReference type="PROSITE" id="PS50112">
    <property type="entry name" value="PAS"/>
    <property type="match status" value="1"/>
</dbReference>
<sequence length="364" mass="40677">MFSPKILVIEDEEIVAFDLRQKLQELGYTVSEITNSGEEALHTRDIHIGIEIAIRKHYSERTLQAEQQKFTAILKSMGCAVIITDIHGCVQMMNPLAEVLTACAQHEVTNKELASVLISADKETREEIENLARQVLQEGISLNLPKNCILYAKDSREINIEGSITPICDDNGHIKGAVLVFQDITQRKQVEAELLRNAFYDTLTGLPNRALFLERLGQAFERSQRINDYQFAVLFLDLDGFKTINDSFGHCTGDRLLVEIARRLESCLRGCDTVGRFGGDEFVVLVEDIKDVADAINVAQRIQNSLKLPVSINAQQLLVGVSIGIALNCCAYKEPFGLLRDADIAMYRAKAQGKAQYVVFNFLP</sequence>
<dbReference type="Pfam" id="PF00990">
    <property type="entry name" value="GGDEF"/>
    <property type="match status" value="1"/>
</dbReference>
<dbReference type="InterPro" id="IPR000700">
    <property type="entry name" value="PAS-assoc_C"/>
</dbReference>
<name>A0A139XGT2_9CYAN</name>
<keyword evidence="5" id="KW-1185">Reference proteome</keyword>
<dbReference type="PANTHER" id="PTHR44757:SF2">
    <property type="entry name" value="BIOFILM ARCHITECTURE MAINTENANCE PROTEIN MBAA"/>
    <property type="match status" value="1"/>
</dbReference>
<proteinExistence type="predicted"/>
<dbReference type="InterPro" id="IPR035965">
    <property type="entry name" value="PAS-like_dom_sf"/>
</dbReference>
<dbReference type="SUPFAM" id="SSF55073">
    <property type="entry name" value="Nucleotide cyclase"/>
    <property type="match status" value="1"/>
</dbReference>
<dbReference type="Gene3D" id="3.40.50.2300">
    <property type="match status" value="1"/>
</dbReference>
<dbReference type="InterPro" id="IPR043128">
    <property type="entry name" value="Rev_trsase/Diguanyl_cyclase"/>
</dbReference>
<dbReference type="PANTHER" id="PTHR44757">
    <property type="entry name" value="DIGUANYLATE CYCLASE DGCP"/>
    <property type="match status" value="1"/>
</dbReference>
<evidence type="ECO:0000259" key="1">
    <source>
        <dbReference type="PROSITE" id="PS50112"/>
    </source>
</evidence>
<evidence type="ECO:0000313" key="5">
    <source>
        <dbReference type="Proteomes" id="UP000076925"/>
    </source>
</evidence>
<dbReference type="CDD" id="cd01949">
    <property type="entry name" value="GGDEF"/>
    <property type="match status" value="1"/>
</dbReference>
<dbReference type="GO" id="GO:0006355">
    <property type="term" value="P:regulation of DNA-templated transcription"/>
    <property type="evidence" value="ECO:0007669"/>
    <property type="project" value="InterPro"/>
</dbReference>
<dbReference type="NCBIfam" id="TIGR00254">
    <property type="entry name" value="GGDEF"/>
    <property type="match status" value="1"/>
</dbReference>
<dbReference type="STRING" id="128403.WA1_01775"/>
<dbReference type="EMBL" id="ANNX02000012">
    <property type="protein sequence ID" value="KYC43906.1"/>
    <property type="molecule type" value="Genomic_DNA"/>
</dbReference>
<dbReference type="InterPro" id="IPR000014">
    <property type="entry name" value="PAS"/>
</dbReference>
<dbReference type="Gene3D" id="3.30.70.270">
    <property type="match status" value="1"/>
</dbReference>
<dbReference type="RefSeq" id="WP_017748732.1">
    <property type="nucleotide sequence ID" value="NZ_KQ976354.1"/>
</dbReference>
<gene>
    <name evidence="4" type="ORF">WA1_01775</name>
</gene>
<feature type="domain" description="PAC" evidence="2">
    <location>
        <begin position="138"/>
        <end position="196"/>
    </location>
</feature>
<dbReference type="PROSITE" id="PS50113">
    <property type="entry name" value="PAC"/>
    <property type="match status" value="1"/>
</dbReference>
<dbReference type="InterPro" id="IPR000160">
    <property type="entry name" value="GGDEF_dom"/>
</dbReference>
<dbReference type="Gene3D" id="3.30.450.20">
    <property type="entry name" value="PAS domain"/>
    <property type="match status" value="1"/>
</dbReference>
<dbReference type="SUPFAM" id="SSF52172">
    <property type="entry name" value="CheY-like"/>
    <property type="match status" value="1"/>
</dbReference>
<dbReference type="PROSITE" id="PS50887">
    <property type="entry name" value="GGDEF"/>
    <property type="match status" value="1"/>
</dbReference>
<dbReference type="FunFam" id="3.30.70.270:FF:000001">
    <property type="entry name" value="Diguanylate cyclase domain protein"/>
    <property type="match status" value="1"/>
</dbReference>
<comment type="caution">
    <text evidence="4">The sequence shown here is derived from an EMBL/GenBank/DDBJ whole genome shotgun (WGS) entry which is preliminary data.</text>
</comment>
<dbReference type="SUPFAM" id="SSF55785">
    <property type="entry name" value="PYP-like sensor domain (PAS domain)"/>
    <property type="match status" value="1"/>
</dbReference>
<dbReference type="NCBIfam" id="TIGR00229">
    <property type="entry name" value="sensory_box"/>
    <property type="match status" value="1"/>
</dbReference>
<dbReference type="CDD" id="cd00130">
    <property type="entry name" value="PAS"/>
    <property type="match status" value="1"/>
</dbReference>
<dbReference type="Proteomes" id="UP000076925">
    <property type="component" value="Unassembled WGS sequence"/>
</dbReference>
<dbReference type="SMART" id="SM00086">
    <property type="entry name" value="PAC"/>
    <property type="match status" value="1"/>
</dbReference>
<dbReference type="InterPro" id="IPR029787">
    <property type="entry name" value="Nucleotide_cyclase"/>
</dbReference>
<dbReference type="InterPro" id="IPR001610">
    <property type="entry name" value="PAC"/>
</dbReference>
<reference evidence="4 5" key="1">
    <citation type="journal article" date="2013" name="Genome Biol. Evol.">
        <title>Genomes of Stigonematalean cyanobacteria (subsection V) and the evolution of oxygenic photosynthesis from prokaryotes to plastids.</title>
        <authorList>
            <person name="Dagan T."/>
            <person name="Roettger M."/>
            <person name="Stucken K."/>
            <person name="Landan G."/>
            <person name="Koch R."/>
            <person name="Major P."/>
            <person name="Gould S.B."/>
            <person name="Goremykin V.V."/>
            <person name="Rippka R."/>
            <person name="Tandeau de Marsac N."/>
            <person name="Gugger M."/>
            <person name="Lockhart P.J."/>
            <person name="Allen J.F."/>
            <person name="Brune I."/>
            <person name="Maus I."/>
            <person name="Puhler A."/>
            <person name="Martin W.F."/>
        </authorList>
    </citation>
    <scope>NUCLEOTIDE SEQUENCE [LARGE SCALE GENOMIC DNA]</scope>
    <source>
        <strain evidence="4 5">PCC 7110</strain>
    </source>
</reference>